<dbReference type="InterPro" id="IPR000315">
    <property type="entry name" value="Znf_B-box"/>
</dbReference>
<evidence type="ECO:0000256" key="11">
    <source>
        <dbReference type="ARBA" id="ARBA00023125"/>
    </source>
</evidence>
<dbReference type="InterPro" id="IPR013083">
    <property type="entry name" value="Znf_RING/FYVE/PHD"/>
</dbReference>
<keyword evidence="8" id="KW-0862">Zinc</keyword>
<dbReference type="InterPro" id="IPR050143">
    <property type="entry name" value="TRIM/RBCC"/>
</dbReference>
<dbReference type="Pfam" id="PF00097">
    <property type="entry name" value="zf-C3HC4"/>
    <property type="match status" value="1"/>
</dbReference>
<keyword evidence="10 22" id="KW-0175">Coiled coil</keyword>
<dbReference type="EMBL" id="CALSGD010001464">
    <property type="protein sequence ID" value="CAH6792755.1"/>
    <property type="molecule type" value="Genomic_DNA"/>
</dbReference>
<evidence type="ECO:0000256" key="14">
    <source>
        <dbReference type="ARBA" id="ARBA00023329"/>
    </source>
</evidence>
<dbReference type="InterPro" id="IPR017907">
    <property type="entry name" value="Znf_RING_CS"/>
</dbReference>
<dbReference type="InterPro" id="IPR035831">
    <property type="entry name" value="PRY/SPRY_TRIM21"/>
</dbReference>
<evidence type="ECO:0000256" key="20">
    <source>
        <dbReference type="ARBA" id="ARBA00083069"/>
    </source>
</evidence>
<dbReference type="Pfam" id="PF00622">
    <property type="entry name" value="SPRY"/>
    <property type="match status" value="1"/>
</dbReference>
<evidence type="ECO:0000256" key="5">
    <source>
        <dbReference type="ARBA" id="ARBA00022490"/>
    </source>
</evidence>
<dbReference type="Pfam" id="PF13765">
    <property type="entry name" value="PRY"/>
    <property type="match status" value="1"/>
</dbReference>
<dbReference type="SMART" id="SM00449">
    <property type="entry name" value="SPRY"/>
    <property type="match status" value="1"/>
</dbReference>
<evidence type="ECO:0000256" key="22">
    <source>
        <dbReference type="SAM" id="Coils"/>
    </source>
</evidence>
<organism evidence="27 28">
    <name type="scientific">Phodopus roborovskii</name>
    <name type="common">Roborovski's desert hamster</name>
    <name type="synonym">Cricetulus roborovskii</name>
    <dbReference type="NCBI Taxonomy" id="109678"/>
    <lineage>
        <taxon>Eukaryota</taxon>
        <taxon>Metazoa</taxon>
        <taxon>Chordata</taxon>
        <taxon>Craniata</taxon>
        <taxon>Vertebrata</taxon>
        <taxon>Euteleostomi</taxon>
        <taxon>Mammalia</taxon>
        <taxon>Eutheria</taxon>
        <taxon>Euarchontoglires</taxon>
        <taxon>Glires</taxon>
        <taxon>Rodentia</taxon>
        <taxon>Myomorpha</taxon>
        <taxon>Muroidea</taxon>
        <taxon>Cricetidae</taxon>
        <taxon>Cricetinae</taxon>
        <taxon>Phodopus</taxon>
    </lineage>
</organism>
<dbReference type="InterPro" id="IPR001841">
    <property type="entry name" value="Znf_RING"/>
</dbReference>
<evidence type="ECO:0000256" key="4">
    <source>
        <dbReference type="ARBA" id="ARBA00008518"/>
    </source>
</evidence>
<dbReference type="InterPro" id="IPR043136">
    <property type="entry name" value="B30.2/SPRY_sf"/>
</dbReference>
<evidence type="ECO:0000259" key="26">
    <source>
        <dbReference type="PROSITE" id="PS50188"/>
    </source>
</evidence>
<dbReference type="SUPFAM" id="SSF57845">
    <property type="entry name" value="B-box zinc-binding domain"/>
    <property type="match status" value="1"/>
</dbReference>
<feature type="domain" description="B box-type" evidence="25">
    <location>
        <begin position="121"/>
        <end position="162"/>
    </location>
</feature>
<dbReference type="Gene3D" id="2.60.120.920">
    <property type="match status" value="1"/>
</dbReference>
<dbReference type="Gene3D" id="3.30.40.10">
    <property type="entry name" value="Zinc/RING finger domain, C3HC4 (zinc finger)"/>
    <property type="match status" value="1"/>
</dbReference>
<name>A0AAU9ZM64_PHORO</name>
<sequence>MFPFALFWGLLVLSCFCFCHSNFHLSLPFPSLHSKASKMSLEKMWEDVTCSVCLDPMVEPMSIECGHSFCKECISEVGKNGGGSCPECRQQFLLRNLRPNRHIANTIENLKQTARDAKKGTQEDRCMKHGEKLHVFCEEDGQALCWVCAQSGKHRDHTKVPIEEAALVYQEKLLMALEKLRKGKELAEKLEMDLAMQRTDWKRNVDIQKSRIHSEFLHQNNLLAKEEQRQLQKLEKDEREHLKLLGEKEAELAEKNQALQELIAELERRIRSSKLELLQEVRIVLERSRSLNLGSLDVASPDLTNACHVPGRKKMLRTCWVHITLDRNTANPWLIIPKDRRQVRIGESHQNVSENKERFNNYPMVLGAQRFTSGKMYWEVDVTRKEAWDLGVCRESVQRKGQFSLSPENGFWTIWLWKKDNYEAGTNPQTTLHLQVPPCQVGIFVDYEAGIVSFYNITDHGSLIYTFSECAFAGPLRPFFSVGFNDDGGNAAPLKLCPLKM</sequence>
<dbReference type="PROSITE" id="PS50188">
    <property type="entry name" value="B302_SPRY"/>
    <property type="match status" value="1"/>
</dbReference>
<evidence type="ECO:0000256" key="17">
    <source>
        <dbReference type="ARBA" id="ARBA00077845"/>
    </source>
</evidence>
<evidence type="ECO:0000256" key="2">
    <source>
        <dbReference type="ARBA" id="ARBA00004210"/>
    </source>
</evidence>
<dbReference type="GO" id="GO:0010494">
    <property type="term" value="C:cytoplasmic stress granule"/>
    <property type="evidence" value="ECO:0007669"/>
    <property type="project" value="UniProtKB-SubCell"/>
</dbReference>
<evidence type="ECO:0000256" key="1">
    <source>
        <dbReference type="ARBA" id="ARBA00004201"/>
    </source>
</evidence>
<reference evidence="27" key="1">
    <citation type="submission" date="2022-06" db="EMBL/GenBank/DDBJ databases">
        <authorList>
            <person name="Andreotti S."/>
            <person name="Wyler E."/>
        </authorList>
    </citation>
    <scope>NUCLEOTIDE SEQUENCE</scope>
</reference>
<dbReference type="GO" id="GO:0003677">
    <property type="term" value="F:DNA binding"/>
    <property type="evidence" value="ECO:0007669"/>
    <property type="project" value="UniProtKB-KW"/>
</dbReference>
<comment type="subcellular location">
    <subcellularLocation>
        <location evidence="1">Cytoplasm</location>
        <location evidence="1">P-body</location>
    </subcellularLocation>
    <subcellularLocation>
        <location evidence="2">Cytoplasm</location>
        <location evidence="2">Stress granule</location>
    </subcellularLocation>
    <subcellularLocation>
        <location evidence="3">Cytoplasmic vesicle</location>
        <location evidence="3">Autophagosome</location>
    </subcellularLocation>
</comment>
<dbReference type="SMART" id="SM00589">
    <property type="entry name" value="PRY"/>
    <property type="match status" value="1"/>
</dbReference>
<accession>A0AAU9ZM64</accession>
<feature type="coiled-coil region" evidence="22">
    <location>
        <begin position="217"/>
        <end position="276"/>
    </location>
</feature>
<dbReference type="GO" id="GO:0008270">
    <property type="term" value="F:zinc ion binding"/>
    <property type="evidence" value="ECO:0007669"/>
    <property type="project" value="UniProtKB-KW"/>
</dbReference>
<evidence type="ECO:0000256" key="16">
    <source>
        <dbReference type="ARBA" id="ARBA00076800"/>
    </source>
</evidence>
<dbReference type="CDD" id="cd12900">
    <property type="entry name" value="SPRY_PRY_TRIM21"/>
    <property type="match status" value="1"/>
</dbReference>
<dbReference type="PROSITE" id="PS50119">
    <property type="entry name" value="ZF_BBOX"/>
    <property type="match status" value="1"/>
</dbReference>
<evidence type="ECO:0000256" key="21">
    <source>
        <dbReference type="PROSITE-ProRule" id="PRU00024"/>
    </source>
</evidence>
<evidence type="ECO:0000256" key="13">
    <source>
        <dbReference type="ARBA" id="ARBA00023306"/>
    </source>
</evidence>
<dbReference type="InterPro" id="IPR003877">
    <property type="entry name" value="SPRY_dom"/>
</dbReference>
<keyword evidence="12" id="KW-0687">Ribonucleoprotein</keyword>
<dbReference type="AlphaFoldDB" id="A0AAU9ZM64"/>
<keyword evidence="5" id="KW-0963">Cytoplasm</keyword>
<evidence type="ECO:0000256" key="9">
    <source>
        <dbReference type="ARBA" id="ARBA00022884"/>
    </source>
</evidence>
<evidence type="ECO:0000256" key="7">
    <source>
        <dbReference type="ARBA" id="ARBA00022771"/>
    </source>
</evidence>
<dbReference type="GO" id="GO:0003723">
    <property type="term" value="F:RNA binding"/>
    <property type="evidence" value="ECO:0007669"/>
    <property type="project" value="UniProtKB-KW"/>
</dbReference>
<keyword evidence="14" id="KW-0968">Cytoplasmic vesicle</keyword>
<feature type="domain" description="B30.2/SPRY" evidence="26">
    <location>
        <begin position="303"/>
        <end position="501"/>
    </location>
</feature>
<comment type="caution">
    <text evidence="27">The sequence shown here is derived from an EMBL/GenBank/DDBJ whole genome shotgun (WGS) entry which is preliminary data.</text>
</comment>
<dbReference type="InterPro" id="IPR018957">
    <property type="entry name" value="Znf_C3HC4_RING-type"/>
</dbReference>
<keyword evidence="6" id="KW-0479">Metal-binding</keyword>
<dbReference type="PANTHER" id="PTHR24103">
    <property type="entry name" value="E3 UBIQUITIN-PROTEIN LIGASE TRIM"/>
    <property type="match status" value="1"/>
</dbReference>
<feature type="chain" id="PRO_5043930956" description="E3 ubiquitin-protein ligase TRIM21" evidence="23">
    <location>
        <begin position="22"/>
        <end position="501"/>
    </location>
</feature>
<evidence type="ECO:0000256" key="15">
    <source>
        <dbReference type="ARBA" id="ARBA00072866"/>
    </source>
</evidence>
<keyword evidence="13" id="KW-0131">Cell cycle</keyword>
<comment type="similarity">
    <text evidence="4">Belongs to the TRIM/RBCC family.</text>
</comment>
<proteinExistence type="inferred from homology"/>
<dbReference type="PROSITE" id="PS00518">
    <property type="entry name" value="ZF_RING_1"/>
    <property type="match status" value="1"/>
</dbReference>
<evidence type="ECO:0000313" key="28">
    <source>
        <dbReference type="Proteomes" id="UP001152836"/>
    </source>
</evidence>
<evidence type="ECO:0000256" key="18">
    <source>
        <dbReference type="ARBA" id="ARBA00078316"/>
    </source>
</evidence>
<dbReference type="CDD" id="cd16596">
    <property type="entry name" value="RING-HC_TRIM21_C-IV"/>
    <property type="match status" value="1"/>
</dbReference>
<evidence type="ECO:0000256" key="23">
    <source>
        <dbReference type="SAM" id="SignalP"/>
    </source>
</evidence>
<dbReference type="SMART" id="SM00184">
    <property type="entry name" value="RING"/>
    <property type="match status" value="1"/>
</dbReference>
<feature type="domain" description="RING-type" evidence="24">
    <location>
        <begin position="50"/>
        <end position="89"/>
    </location>
</feature>
<evidence type="ECO:0000259" key="25">
    <source>
        <dbReference type="PROSITE" id="PS50119"/>
    </source>
</evidence>
<evidence type="ECO:0000313" key="27">
    <source>
        <dbReference type="EMBL" id="CAH6792755.1"/>
    </source>
</evidence>
<evidence type="ECO:0000259" key="24">
    <source>
        <dbReference type="PROSITE" id="PS50089"/>
    </source>
</evidence>
<dbReference type="PRINTS" id="PR01407">
    <property type="entry name" value="BUTYPHLNCDUF"/>
</dbReference>
<dbReference type="FunFam" id="3.30.40.10:FF:000144">
    <property type="entry name" value="Tripartite motif-containing 5 (Predicted)"/>
    <property type="match status" value="1"/>
</dbReference>
<dbReference type="Proteomes" id="UP001152836">
    <property type="component" value="Unassembled WGS sequence"/>
</dbReference>
<dbReference type="Gene3D" id="3.30.160.60">
    <property type="entry name" value="Classic Zinc Finger"/>
    <property type="match status" value="1"/>
</dbReference>
<protein>
    <recommendedName>
        <fullName evidence="15">E3 ubiquitin-protein ligase TRIM21</fullName>
    </recommendedName>
    <alternativeName>
        <fullName evidence="17">52 kDa Ro protein</fullName>
    </alternativeName>
    <alternativeName>
        <fullName evidence="18">52 kDa ribonucleoprotein autoantigen Ro/SS-A</fullName>
    </alternativeName>
    <alternativeName>
        <fullName evidence="20">Ro(SS-A)</fullName>
    </alternativeName>
    <alternativeName>
        <fullName evidence="19">Sjoegren syndrome type A antigen</fullName>
    </alternativeName>
    <alternativeName>
        <fullName evidence="16">Tripartite motif-containing protein 21</fullName>
    </alternativeName>
</protein>
<keyword evidence="7 21" id="KW-0863">Zinc-finger</keyword>
<dbReference type="CDD" id="cd19772">
    <property type="entry name" value="Bbox2_TRIM21_C-IV"/>
    <property type="match status" value="1"/>
</dbReference>
<dbReference type="InterPro" id="IPR003879">
    <property type="entry name" value="Butyrophylin_SPRY"/>
</dbReference>
<evidence type="ECO:0000256" key="19">
    <source>
        <dbReference type="ARBA" id="ARBA00081331"/>
    </source>
</evidence>
<dbReference type="InterPro" id="IPR013320">
    <property type="entry name" value="ConA-like_dom_sf"/>
</dbReference>
<keyword evidence="11" id="KW-0238">DNA-binding</keyword>
<evidence type="ECO:0000256" key="10">
    <source>
        <dbReference type="ARBA" id="ARBA00023054"/>
    </source>
</evidence>
<keyword evidence="9" id="KW-0694">RNA-binding</keyword>
<dbReference type="SUPFAM" id="SSF57850">
    <property type="entry name" value="RING/U-box"/>
    <property type="match status" value="1"/>
</dbReference>
<dbReference type="SUPFAM" id="SSF49899">
    <property type="entry name" value="Concanavalin A-like lectins/glucanases"/>
    <property type="match status" value="1"/>
</dbReference>
<dbReference type="GO" id="GO:0000932">
    <property type="term" value="C:P-body"/>
    <property type="evidence" value="ECO:0007669"/>
    <property type="project" value="UniProtKB-SubCell"/>
</dbReference>
<dbReference type="InterPro" id="IPR001870">
    <property type="entry name" value="B30.2/SPRY"/>
</dbReference>
<dbReference type="FunFam" id="2.60.120.920:FF:000004">
    <property type="entry name" value="Butyrophilin subfamily 1 member A1"/>
    <property type="match status" value="1"/>
</dbReference>
<evidence type="ECO:0000256" key="8">
    <source>
        <dbReference type="ARBA" id="ARBA00022833"/>
    </source>
</evidence>
<dbReference type="PROSITE" id="PS50089">
    <property type="entry name" value="ZF_RING_2"/>
    <property type="match status" value="1"/>
</dbReference>
<evidence type="ECO:0000256" key="6">
    <source>
        <dbReference type="ARBA" id="ARBA00022723"/>
    </source>
</evidence>
<keyword evidence="23" id="KW-0732">Signal</keyword>
<keyword evidence="28" id="KW-1185">Reference proteome</keyword>
<gene>
    <name evidence="27" type="primary">Trim21</name>
    <name evidence="27" type="ORF">PHOROB_LOCUS9661</name>
</gene>
<dbReference type="SMART" id="SM00336">
    <property type="entry name" value="BBOX"/>
    <property type="match status" value="1"/>
</dbReference>
<evidence type="ECO:0000256" key="3">
    <source>
        <dbReference type="ARBA" id="ARBA00004419"/>
    </source>
</evidence>
<dbReference type="GO" id="GO:0031410">
    <property type="term" value="C:cytoplasmic vesicle"/>
    <property type="evidence" value="ECO:0007669"/>
    <property type="project" value="UniProtKB-KW"/>
</dbReference>
<dbReference type="GO" id="GO:1990904">
    <property type="term" value="C:ribonucleoprotein complex"/>
    <property type="evidence" value="ECO:0007669"/>
    <property type="project" value="UniProtKB-KW"/>
</dbReference>
<evidence type="ECO:0000256" key="12">
    <source>
        <dbReference type="ARBA" id="ARBA00023274"/>
    </source>
</evidence>
<dbReference type="Pfam" id="PF00643">
    <property type="entry name" value="zf-B_box"/>
    <property type="match status" value="1"/>
</dbReference>
<dbReference type="InterPro" id="IPR006574">
    <property type="entry name" value="PRY"/>
</dbReference>
<dbReference type="GO" id="GO:0005776">
    <property type="term" value="C:autophagosome"/>
    <property type="evidence" value="ECO:0007669"/>
    <property type="project" value="UniProtKB-SubCell"/>
</dbReference>
<feature type="signal peptide" evidence="23">
    <location>
        <begin position="1"/>
        <end position="21"/>
    </location>
</feature>